<gene>
    <name evidence="2" type="ORF">AMTR_s00006p00132260</name>
</gene>
<accession>W1PCH9</accession>
<dbReference type="Proteomes" id="UP000017836">
    <property type="component" value="Unassembled WGS sequence"/>
</dbReference>
<evidence type="ECO:0000256" key="1">
    <source>
        <dbReference type="SAM" id="MobiDB-lite"/>
    </source>
</evidence>
<feature type="region of interest" description="Disordered" evidence="1">
    <location>
        <begin position="1"/>
        <end position="26"/>
    </location>
</feature>
<dbReference type="Gramene" id="ERN05653">
    <property type="protein sequence ID" value="ERN05653"/>
    <property type="gene ID" value="AMTR_s00006p00132260"/>
</dbReference>
<evidence type="ECO:0000313" key="2">
    <source>
        <dbReference type="EMBL" id="ERN05653.1"/>
    </source>
</evidence>
<dbReference type="AlphaFoldDB" id="W1PCH9"/>
<evidence type="ECO:0000313" key="3">
    <source>
        <dbReference type="Proteomes" id="UP000017836"/>
    </source>
</evidence>
<sequence>MGTLANPLPDNGKKGENEPPEEAGPSKVVIMMIEDKLSKGDSNFKTVKKPKTSPRFPLGITLLKDNGDIGSQNLCINMILINQHYTPSQDDEAENLDNVRPDIIIMANKRWNYGLSSPCVQCLHYSESQWE</sequence>
<keyword evidence="3" id="KW-1185">Reference proteome</keyword>
<proteinExistence type="predicted"/>
<dbReference type="EMBL" id="KI393980">
    <property type="protein sequence ID" value="ERN05653.1"/>
    <property type="molecule type" value="Genomic_DNA"/>
</dbReference>
<dbReference type="HOGENOM" id="CLU_2174388_0_0_1"/>
<protein>
    <submittedName>
        <fullName evidence="2">Uncharacterized protein</fullName>
    </submittedName>
</protein>
<reference evidence="3" key="1">
    <citation type="journal article" date="2013" name="Science">
        <title>The Amborella genome and the evolution of flowering plants.</title>
        <authorList>
            <consortium name="Amborella Genome Project"/>
        </authorList>
    </citation>
    <scope>NUCLEOTIDE SEQUENCE [LARGE SCALE GENOMIC DNA]</scope>
</reference>
<name>W1PCH9_AMBTC</name>
<organism evidence="2 3">
    <name type="scientific">Amborella trichopoda</name>
    <dbReference type="NCBI Taxonomy" id="13333"/>
    <lineage>
        <taxon>Eukaryota</taxon>
        <taxon>Viridiplantae</taxon>
        <taxon>Streptophyta</taxon>
        <taxon>Embryophyta</taxon>
        <taxon>Tracheophyta</taxon>
        <taxon>Spermatophyta</taxon>
        <taxon>Magnoliopsida</taxon>
        <taxon>Amborellales</taxon>
        <taxon>Amborellaceae</taxon>
        <taxon>Amborella</taxon>
    </lineage>
</organism>